<dbReference type="EMBL" id="JBANRG010000028">
    <property type="protein sequence ID" value="KAK7452635.1"/>
    <property type="molecule type" value="Genomic_DNA"/>
</dbReference>
<comment type="similarity">
    <text evidence="3">Belongs to the TVP38/TMEM64 family.</text>
</comment>
<evidence type="ECO:0000256" key="10">
    <source>
        <dbReference type="SAM" id="Phobius"/>
    </source>
</evidence>
<reference evidence="12 13" key="1">
    <citation type="submission" date="2024-01" db="EMBL/GenBank/DDBJ databases">
        <title>A draft genome for the cacao thread blight pathogen Marasmiellus scandens.</title>
        <authorList>
            <person name="Baruah I.K."/>
            <person name="Leung J."/>
            <person name="Bukari Y."/>
            <person name="Amoako-Attah I."/>
            <person name="Meinhardt L.W."/>
            <person name="Bailey B.A."/>
            <person name="Cohen S.P."/>
        </authorList>
    </citation>
    <scope>NUCLEOTIDE SEQUENCE [LARGE SCALE GENOMIC DNA]</scope>
    <source>
        <strain evidence="12 13">GH-19</strain>
    </source>
</reference>
<evidence type="ECO:0000256" key="5">
    <source>
        <dbReference type="ARBA" id="ARBA00020673"/>
    </source>
</evidence>
<feature type="transmembrane region" description="Helical" evidence="10">
    <location>
        <begin position="121"/>
        <end position="140"/>
    </location>
</feature>
<keyword evidence="9 10" id="KW-0472">Membrane</keyword>
<dbReference type="InterPro" id="IPR051076">
    <property type="entry name" value="Golgi_membrane_TVP38/TMEM64"/>
</dbReference>
<keyword evidence="7 10" id="KW-1133">Transmembrane helix</keyword>
<dbReference type="PANTHER" id="PTHR47549:SF2">
    <property type="entry name" value="GOLGI APPARATUS MEMBRANE PROTEIN TVP38"/>
    <property type="match status" value="1"/>
</dbReference>
<evidence type="ECO:0000313" key="12">
    <source>
        <dbReference type="EMBL" id="KAK7452635.1"/>
    </source>
</evidence>
<feature type="transmembrane region" description="Helical" evidence="10">
    <location>
        <begin position="152"/>
        <end position="176"/>
    </location>
</feature>
<comment type="caution">
    <text evidence="12">The sequence shown here is derived from an EMBL/GenBank/DDBJ whole genome shotgun (WGS) entry which is preliminary data.</text>
</comment>
<keyword evidence="8" id="KW-0333">Golgi apparatus</keyword>
<evidence type="ECO:0000256" key="1">
    <source>
        <dbReference type="ARBA" id="ARBA00002978"/>
    </source>
</evidence>
<evidence type="ECO:0000256" key="6">
    <source>
        <dbReference type="ARBA" id="ARBA00022692"/>
    </source>
</evidence>
<dbReference type="Proteomes" id="UP001498398">
    <property type="component" value="Unassembled WGS sequence"/>
</dbReference>
<gene>
    <name evidence="12" type="ORF">VKT23_012034</name>
</gene>
<proteinExistence type="inferred from homology"/>
<keyword evidence="13" id="KW-1185">Reference proteome</keyword>
<feature type="domain" description="VTT" evidence="11">
    <location>
        <begin position="141"/>
        <end position="254"/>
    </location>
</feature>
<evidence type="ECO:0000256" key="2">
    <source>
        <dbReference type="ARBA" id="ARBA00004653"/>
    </source>
</evidence>
<feature type="transmembrane region" description="Helical" evidence="10">
    <location>
        <begin position="234"/>
        <end position="257"/>
    </location>
</feature>
<name>A0ABR1J785_9AGAR</name>
<feature type="transmembrane region" description="Helical" evidence="10">
    <location>
        <begin position="82"/>
        <end position="100"/>
    </location>
</feature>
<evidence type="ECO:0000259" key="11">
    <source>
        <dbReference type="Pfam" id="PF09335"/>
    </source>
</evidence>
<feature type="transmembrane region" description="Helical" evidence="10">
    <location>
        <begin position="210"/>
        <end position="228"/>
    </location>
</feature>
<feature type="transmembrane region" description="Helical" evidence="10">
    <location>
        <begin position="269"/>
        <end position="292"/>
    </location>
</feature>
<sequence>MATHSSYKSGLLVGCNITEPSTAYKSKQRLQEDTIESGINLDAMENSRELTRTPSPTPSEHLALTGMDSMKSWRYWTRKERIPSYIALIVFDIIAILIVVKRVAIINFLQPATQWLHETPGAWLIPIAILVVLSCPPLFGHEIVAMICGVTWGIWIGFGITAAGTILGELLTFLSFQYCCFARTRKVVKSMIFSACLAQLVHRAGLKAALVIRLSFIPSHFTTVVFAASDMNVFVFVIAALLSSPKQMFMVYLGVALAESARGDHSLRFKITTVAVLVVGTLIGMATMYYIVRYTSKVKPEIIYERRKERQAPVY</sequence>
<keyword evidence="6 10" id="KW-0812">Transmembrane</keyword>
<dbReference type="Pfam" id="PF09335">
    <property type="entry name" value="VTT_dom"/>
    <property type="match status" value="1"/>
</dbReference>
<evidence type="ECO:0000256" key="8">
    <source>
        <dbReference type="ARBA" id="ARBA00023034"/>
    </source>
</evidence>
<evidence type="ECO:0000256" key="3">
    <source>
        <dbReference type="ARBA" id="ARBA00008640"/>
    </source>
</evidence>
<comment type="subcellular location">
    <subcellularLocation>
        <location evidence="2">Golgi apparatus membrane</location>
        <topology evidence="2">Multi-pass membrane protein</topology>
    </subcellularLocation>
</comment>
<dbReference type="InterPro" id="IPR032816">
    <property type="entry name" value="VTT_dom"/>
</dbReference>
<evidence type="ECO:0000256" key="4">
    <source>
        <dbReference type="ARBA" id="ARBA00013533"/>
    </source>
</evidence>
<evidence type="ECO:0000256" key="7">
    <source>
        <dbReference type="ARBA" id="ARBA00022989"/>
    </source>
</evidence>
<protein>
    <recommendedName>
        <fullName evidence="4">Golgi apparatus membrane protein TVP38</fullName>
    </recommendedName>
    <alternativeName>
        <fullName evidence="5">Golgi apparatus membrane protein tvp38</fullName>
    </alternativeName>
</protein>
<evidence type="ECO:0000256" key="9">
    <source>
        <dbReference type="ARBA" id="ARBA00023136"/>
    </source>
</evidence>
<comment type="function">
    <text evidence="1">Golgi membrane protein involved in vesicular trafficking and spindle migration.</text>
</comment>
<accession>A0ABR1J785</accession>
<evidence type="ECO:0000313" key="13">
    <source>
        <dbReference type="Proteomes" id="UP001498398"/>
    </source>
</evidence>
<dbReference type="PANTHER" id="PTHR47549">
    <property type="entry name" value="GOLGI APPARATUS MEMBRANE PROTEIN TVP38-RELATED"/>
    <property type="match status" value="1"/>
</dbReference>
<organism evidence="12 13">
    <name type="scientific">Marasmiellus scandens</name>
    <dbReference type="NCBI Taxonomy" id="2682957"/>
    <lineage>
        <taxon>Eukaryota</taxon>
        <taxon>Fungi</taxon>
        <taxon>Dikarya</taxon>
        <taxon>Basidiomycota</taxon>
        <taxon>Agaricomycotina</taxon>
        <taxon>Agaricomycetes</taxon>
        <taxon>Agaricomycetidae</taxon>
        <taxon>Agaricales</taxon>
        <taxon>Marasmiineae</taxon>
        <taxon>Omphalotaceae</taxon>
        <taxon>Marasmiellus</taxon>
    </lineage>
</organism>